<dbReference type="OrthoDB" id="2423856at2"/>
<dbReference type="AlphaFoldDB" id="A0A4V1AN22"/>
<dbReference type="Pfam" id="PF00583">
    <property type="entry name" value="Acetyltransf_1"/>
    <property type="match status" value="1"/>
</dbReference>
<keyword evidence="2" id="KW-0808">Transferase</keyword>
<evidence type="ECO:0000259" key="1">
    <source>
        <dbReference type="PROSITE" id="PS51186"/>
    </source>
</evidence>
<protein>
    <submittedName>
        <fullName evidence="2">N-acetyltransferase</fullName>
    </submittedName>
</protein>
<accession>A0A4V1AN22</accession>
<dbReference type="InterPro" id="IPR000182">
    <property type="entry name" value="GNAT_dom"/>
</dbReference>
<dbReference type="EMBL" id="CP038015">
    <property type="protein sequence ID" value="QBP41265.1"/>
    <property type="molecule type" value="Genomic_DNA"/>
</dbReference>
<evidence type="ECO:0000313" key="3">
    <source>
        <dbReference type="Proteomes" id="UP000294292"/>
    </source>
</evidence>
<organism evidence="2 3">
    <name type="scientific">Paenisporosarcina antarctica</name>
    <dbReference type="NCBI Taxonomy" id="417367"/>
    <lineage>
        <taxon>Bacteria</taxon>
        <taxon>Bacillati</taxon>
        <taxon>Bacillota</taxon>
        <taxon>Bacilli</taxon>
        <taxon>Bacillales</taxon>
        <taxon>Caryophanaceae</taxon>
        <taxon>Paenisporosarcina</taxon>
    </lineage>
</organism>
<dbReference type="KEGG" id="panc:E2636_09000"/>
<feature type="domain" description="N-acetyltransferase" evidence="1">
    <location>
        <begin position="3"/>
        <end position="153"/>
    </location>
</feature>
<name>A0A4V1AN22_9BACL</name>
<reference evidence="2 3" key="1">
    <citation type="submission" date="2019-03" db="EMBL/GenBank/DDBJ databases">
        <title>Complete genome sequence of Paenisporosarcina antarctica CGMCC 1.6503T.</title>
        <authorList>
            <person name="Rong J.-C."/>
            <person name="Chi N.-Y."/>
            <person name="Zhang Q.-F."/>
        </authorList>
    </citation>
    <scope>NUCLEOTIDE SEQUENCE [LARGE SCALE GENOMIC DNA]</scope>
    <source>
        <strain evidence="2 3">CGMCC 1.6503</strain>
    </source>
</reference>
<dbReference type="InterPro" id="IPR016181">
    <property type="entry name" value="Acyl_CoA_acyltransferase"/>
</dbReference>
<dbReference type="GO" id="GO:0016747">
    <property type="term" value="F:acyltransferase activity, transferring groups other than amino-acyl groups"/>
    <property type="evidence" value="ECO:0007669"/>
    <property type="project" value="InterPro"/>
</dbReference>
<evidence type="ECO:0000313" key="2">
    <source>
        <dbReference type="EMBL" id="QBP41265.1"/>
    </source>
</evidence>
<dbReference type="Gene3D" id="3.40.630.30">
    <property type="match status" value="1"/>
</dbReference>
<dbReference type="SUPFAM" id="SSF55729">
    <property type="entry name" value="Acyl-CoA N-acyltransferases (Nat)"/>
    <property type="match status" value="1"/>
</dbReference>
<dbReference type="RefSeq" id="WP_134209909.1">
    <property type="nucleotide sequence ID" value="NZ_CP038015.1"/>
</dbReference>
<proteinExistence type="predicted"/>
<sequence>MDKLIRLLTIDDLSYLEAMETGIKDDYVIRIFEKLVTGDNRLYGLFWRDKLVSIGGYTIFERRFAMIGRMRSDQRYRGNSLSSQLMVQVIEDVFKLPDIQWVGANTQEENLPAQRVLQKLGLIEHSTLQEATTKNVSSLENGARAWQEVYDLERKKIWINQLYVKTGAIFPYECYYAFPASEELFPEEKLMKWSFYENETATRVLITKTDLKDRYYLHTVYPWNDLMEQEGLWETIATAYRKLADYVVYETYIWMDLTKEATQSLPSDHPFVLPSSWILYGINREQRKT</sequence>
<dbReference type="PROSITE" id="PS51186">
    <property type="entry name" value="GNAT"/>
    <property type="match status" value="1"/>
</dbReference>
<keyword evidence="3" id="KW-1185">Reference proteome</keyword>
<gene>
    <name evidence="2" type="ORF">E2636_09000</name>
</gene>
<dbReference type="Proteomes" id="UP000294292">
    <property type="component" value="Chromosome"/>
</dbReference>